<name>A0ABQ9J0X0_9CUCU</name>
<keyword evidence="2" id="KW-1185">Reference proteome</keyword>
<organism evidence="1 2">
    <name type="scientific">Molorchus minor</name>
    <dbReference type="NCBI Taxonomy" id="1323400"/>
    <lineage>
        <taxon>Eukaryota</taxon>
        <taxon>Metazoa</taxon>
        <taxon>Ecdysozoa</taxon>
        <taxon>Arthropoda</taxon>
        <taxon>Hexapoda</taxon>
        <taxon>Insecta</taxon>
        <taxon>Pterygota</taxon>
        <taxon>Neoptera</taxon>
        <taxon>Endopterygota</taxon>
        <taxon>Coleoptera</taxon>
        <taxon>Polyphaga</taxon>
        <taxon>Cucujiformia</taxon>
        <taxon>Chrysomeloidea</taxon>
        <taxon>Cerambycidae</taxon>
        <taxon>Lamiinae</taxon>
        <taxon>Monochamini</taxon>
        <taxon>Molorchus</taxon>
    </lineage>
</organism>
<comment type="caution">
    <text evidence="1">The sequence shown here is derived from an EMBL/GenBank/DDBJ whole genome shotgun (WGS) entry which is preliminary data.</text>
</comment>
<dbReference type="EMBL" id="JAPWTJ010001662">
    <property type="protein sequence ID" value="KAJ8970166.1"/>
    <property type="molecule type" value="Genomic_DNA"/>
</dbReference>
<dbReference type="Proteomes" id="UP001162164">
    <property type="component" value="Unassembled WGS sequence"/>
</dbReference>
<gene>
    <name evidence="1" type="ORF">NQ317_007229</name>
</gene>
<accession>A0ABQ9J0X0</accession>
<proteinExistence type="predicted"/>
<evidence type="ECO:0000313" key="2">
    <source>
        <dbReference type="Proteomes" id="UP001162164"/>
    </source>
</evidence>
<protein>
    <submittedName>
        <fullName evidence="1">Uncharacterized protein</fullName>
    </submittedName>
</protein>
<sequence>MKTYALILRSKMSQYPELGISLVENSIGEVDEATGGVTLMDVPTGIVPPPIPDRPSPTVNRRGAERVLELAERQNFTLPNIPPNCAIEDYGKKAVRLVKKYIINLFAKEIYCTFKI</sequence>
<evidence type="ECO:0000313" key="1">
    <source>
        <dbReference type="EMBL" id="KAJ8970166.1"/>
    </source>
</evidence>
<reference evidence="1" key="1">
    <citation type="journal article" date="2023" name="Insect Mol. Biol.">
        <title>Genome sequencing provides insights into the evolution of gene families encoding plant cell wall-degrading enzymes in longhorned beetles.</title>
        <authorList>
            <person name="Shin N.R."/>
            <person name="Okamura Y."/>
            <person name="Kirsch R."/>
            <person name="Pauchet Y."/>
        </authorList>
    </citation>
    <scope>NUCLEOTIDE SEQUENCE</scope>
    <source>
        <strain evidence="1">MMC_N1</strain>
    </source>
</reference>